<keyword evidence="4" id="KW-0804">Transcription</keyword>
<dbReference type="Pfam" id="PF13411">
    <property type="entry name" value="MerR_1"/>
    <property type="match status" value="1"/>
</dbReference>
<comment type="caution">
    <text evidence="6">The sequence shown here is derived from an EMBL/GenBank/DDBJ whole genome shotgun (WGS) entry which is preliminary data.</text>
</comment>
<keyword evidence="3" id="KW-0238">DNA-binding</keyword>
<keyword evidence="7" id="KW-1185">Reference proteome</keyword>
<feature type="domain" description="HTH merR-type" evidence="5">
    <location>
        <begin position="1"/>
        <end position="72"/>
    </location>
</feature>
<name>A0A919XRH3_9BACL</name>
<keyword evidence="2" id="KW-0805">Transcription regulation</keyword>
<dbReference type="Proteomes" id="UP000681162">
    <property type="component" value="Unassembled WGS sequence"/>
</dbReference>
<dbReference type="RefSeq" id="WP_212938949.1">
    <property type="nucleotide sequence ID" value="NZ_BORR01000004.1"/>
</dbReference>
<evidence type="ECO:0000256" key="3">
    <source>
        <dbReference type="ARBA" id="ARBA00023125"/>
    </source>
</evidence>
<dbReference type="PANTHER" id="PTHR30204:SF69">
    <property type="entry name" value="MERR-FAMILY TRANSCRIPTIONAL REGULATOR"/>
    <property type="match status" value="1"/>
</dbReference>
<evidence type="ECO:0000256" key="2">
    <source>
        <dbReference type="ARBA" id="ARBA00023015"/>
    </source>
</evidence>
<reference evidence="6 7" key="1">
    <citation type="submission" date="2021-03" db="EMBL/GenBank/DDBJ databases">
        <title>Antimicrobial resistance genes in bacteria isolated from Japanese honey, and their potential for conferring macrolide and lincosamide resistance in the American foulbrood pathogen Paenibacillus larvae.</title>
        <authorList>
            <person name="Okamoto M."/>
            <person name="Kumagai M."/>
            <person name="Kanamori H."/>
            <person name="Takamatsu D."/>
        </authorList>
    </citation>
    <scope>NUCLEOTIDE SEQUENCE [LARGE SCALE GENOMIC DNA]</scope>
    <source>
        <strain evidence="6 7">J41TS12</strain>
    </source>
</reference>
<dbReference type="CDD" id="cd01106">
    <property type="entry name" value="HTH_TipAL-Mta"/>
    <property type="match status" value="1"/>
</dbReference>
<dbReference type="EMBL" id="BORR01000004">
    <property type="protein sequence ID" value="GIO36614.1"/>
    <property type="molecule type" value="Genomic_DNA"/>
</dbReference>
<dbReference type="PANTHER" id="PTHR30204">
    <property type="entry name" value="REDOX-CYCLING DRUG-SENSING TRANSCRIPTIONAL ACTIVATOR SOXR"/>
    <property type="match status" value="1"/>
</dbReference>
<evidence type="ECO:0000313" key="6">
    <source>
        <dbReference type="EMBL" id="GIO36614.1"/>
    </source>
</evidence>
<dbReference type="Gene3D" id="1.10.1660.10">
    <property type="match status" value="1"/>
</dbReference>
<proteinExistence type="predicted"/>
<evidence type="ECO:0000259" key="5">
    <source>
        <dbReference type="PROSITE" id="PS50937"/>
    </source>
</evidence>
<dbReference type="GO" id="GO:0003700">
    <property type="term" value="F:DNA-binding transcription factor activity"/>
    <property type="evidence" value="ECO:0007669"/>
    <property type="project" value="InterPro"/>
</dbReference>
<dbReference type="InterPro" id="IPR000551">
    <property type="entry name" value="MerR-type_HTH_dom"/>
</dbReference>
<dbReference type="SUPFAM" id="SSF46955">
    <property type="entry name" value="Putative DNA-binding domain"/>
    <property type="match status" value="1"/>
</dbReference>
<organism evidence="6 7">
    <name type="scientific">Paenibacillus antibioticophila</name>
    <dbReference type="NCBI Taxonomy" id="1274374"/>
    <lineage>
        <taxon>Bacteria</taxon>
        <taxon>Bacillati</taxon>
        <taxon>Bacillota</taxon>
        <taxon>Bacilli</taxon>
        <taxon>Bacillales</taxon>
        <taxon>Paenibacillaceae</taxon>
        <taxon>Paenibacillus</taxon>
    </lineage>
</organism>
<dbReference type="GO" id="GO:0003677">
    <property type="term" value="F:DNA binding"/>
    <property type="evidence" value="ECO:0007669"/>
    <property type="project" value="UniProtKB-KW"/>
</dbReference>
<dbReference type="PROSITE" id="PS50937">
    <property type="entry name" value="HTH_MERR_2"/>
    <property type="match status" value="1"/>
</dbReference>
<evidence type="ECO:0000256" key="1">
    <source>
        <dbReference type="ARBA" id="ARBA00022491"/>
    </source>
</evidence>
<accession>A0A919XRH3</accession>
<dbReference type="InterPro" id="IPR009061">
    <property type="entry name" value="DNA-bd_dom_put_sf"/>
</dbReference>
<evidence type="ECO:0000256" key="4">
    <source>
        <dbReference type="ARBA" id="ARBA00023163"/>
    </source>
</evidence>
<sequence length="242" mass="28215">MVQWTTGQVAKKRSISVRTLRFYDQIGLLRPGRKDDHGRRYYSEDDLFRLEKIMMLKQLALPLEDIAHLLDALSYREILIAHHNHLQDQLSALQKQIDHTVSLIHMVDLEDDLPWEKVSGFIAHGKSTPKKWVDYFEKEEQELLRRTLPKLENNDTVTQQYISLLRRIDWCISQGIQPQSEEGQIIAQELLALSKVTFGGDQELESKFWEVRKRPAADTGLLPISEEVLAFVEESIRFAEQH</sequence>
<dbReference type="AlphaFoldDB" id="A0A919XRH3"/>
<protein>
    <submittedName>
        <fullName evidence="6">MerR family transcriptional regulator</fullName>
    </submittedName>
</protein>
<keyword evidence="1" id="KW-0678">Repressor</keyword>
<gene>
    <name evidence="6" type="ORF">J41TS12_14750</name>
</gene>
<dbReference type="PRINTS" id="PR00040">
    <property type="entry name" value="HTHMERR"/>
</dbReference>
<dbReference type="SMART" id="SM00422">
    <property type="entry name" value="HTH_MERR"/>
    <property type="match status" value="1"/>
</dbReference>
<dbReference type="InterPro" id="IPR047057">
    <property type="entry name" value="MerR_fam"/>
</dbReference>
<evidence type="ECO:0000313" key="7">
    <source>
        <dbReference type="Proteomes" id="UP000681162"/>
    </source>
</evidence>